<dbReference type="AlphaFoldDB" id="A0A133V900"/>
<gene>
    <name evidence="2" type="ORF">AKJ45_03015</name>
</gene>
<keyword evidence="3" id="KW-1185">Reference proteome</keyword>
<name>A0A133V900_9EURY</name>
<protein>
    <submittedName>
        <fullName evidence="2">Uncharacterized protein</fullName>
    </submittedName>
</protein>
<feature type="coiled-coil region" evidence="1">
    <location>
        <begin position="45"/>
        <end position="74"/>
    </location>
</feature>
<proteinExistence type="predicted"/>
<sequence length="176" mass="19324">MQTSDGVFKAVVHASGKPIIAKGENVMPNEVKIDIEITNFPYRENDSKLALKTELESELEVEEQKREIEDTDEEEVQITSGNYGGFFSWKKTAQVDGVSKPVKSTNIFDDPEEGDRELYLIYEHGDSIVHDPKIGVRGALGGVAAEINWATVIGAAIVAALVAIIVTSLMLRKKGY</sequence>
<evidence type="ECO:0000256" key="1">
    <source>
        <dbReference type="SAM" id="Coils"/>
    </source>
</evidence>
<organism evidence="2 3">
    <name type="scientific">candidate division MSBL1 archaeon SCGC-AAA261F19</name>
    <dbReference type="NCBI Taxonomy" id="1698275"/>
    <lineage>
        <taxon>Archaea</taxon>
        <taxon>Methanobacteriati</taxon>
        <taxon>Methanobacteriota</taxon>
        <taxon>candidate division MSBL1</taxon>
    </lineage>
</organism>
<dbReference type="EMBL" id="LHXZ01000043">
    <property type="protein sequence ID" value="KXB02938.1"/>
    <property type="molecule type" value="Genomic_DNA"/>
</dbReference>
<reference evidence="2 3" key="1">
    <citation type="journal article" date="2016" name="Sci. Rep.">
        <title>Metabolic traits of an uncultured archaeal lineage -MSBL1- from brine pools of the Red Sea.</title>
        <authorList>
            <person name="Mwirichia R."/>
            <person name="Alam I."/>
            <person name="Rashid M."/>
            <person name="Vinu M."/>
            <person name="Ba-Alawi W."/>
            <person name="Anthony Kamau A."/>
            <person name="Kamanda Ngugi D."/>
            <person name="Goker M."/>
            <person name="Klenk H.P."/>
            <person name="Bajic V."/>
            <person name="Stingl U."/>
        </authorList>
    </citation>
    <scope>NUCLEOTIDE SEQUENCE [LARGE SCALE GENOMIC DNA]</scope>
    <source>
        <strain evidence="2">SCGC-AAA261F19</strain>
    </source>
</reference>
<dbReference type="Proteomes" id="UP000070565">
    <property type="component" value="Unassembled WGS sequence"/>
</dbReference>
<comment type="caution">
    <text evidence="2">The sequence shown here is derived from an EMBL/GenBank/DDBJ whole genome shotgun (WGS) entry which is preliminary data.</text>
</comment>
<evidence type="ECO:0000313" key="3">
    <source>
        <dbReference type="Proteomes" id="UP000070565"/>
    </source>
</evidence>
<accession>A0A133V900</accession>
<evidence type="ECO:0000313" key="2">
    <source>
        <dbReference type="EMBL" id="KXB02938.1"/>
    </source>
</evidence>
<keyword evidence="1" id="KW-0175">Coiled coil</keyword>